<dbReference type="InterPro" id="IPR011050">
    <property type="entry name" value="Pectin_lyase_fold/virulence"/>
</dbReference>
<dbReference type="InterPro" id="IPR002022">
    <property type="entry name" value="Pec_lyase"/>
</dbReference>
<gene>
    <name evidence="5" type="ORF">Z042_00105</name>
</gene>
<dbReference type="OrthoDB" id="5592990at2"/>
<keyword evidence="6" id="KW-1185">Reference proteome</keyword>
<protein>
    <recommendedName>
        <fullName evidence="4">Pectate lyase domain-containing protein</fullName>
    </recommendedName>
</protein>
<keyword evidence="2" id="KW-0624">Polysaccharide degradation</keyword>
<feature type="domain" description="Pectate lyase" evidence="4">
    <location>
        <begin position="142"/>
        <end position="374"/>
    </location>
</feature>
<dbReference type="InterPro" id="IPR045032">
    <property type="entry name" value="PEL"/>
</dbReference>
<name>W0L3E0_9GAMM</name>
<evidence type="ECO:0000256" key="2">
    <source>
        <dbReference type="RuleBase" id="RU361173"/>
    </source>
</evidence>
<proteinExistence type="inferred from homology"/>
<reference evidence="5 6" key="2">
    <citation type="submission" date="2015-03" db="EMBL/GenBank/DDBJ databases">
        <authorList>
            <person name="Chan K.-G."/>
        </authorList>
    </citation>
    <scope>NUCLEOTIDE SEQUENCE [LARGE SCALE GENOMIC DNA]</scope>
    <source>
        <strain evidence="5 6">RB-25</strain>
    </source>
</reference>
<dbReference type="InterPro" id="IPR012334">
    <property type="entry name" value="Pectin_lyas_fold"/>
</dbReference>
<dbReference type="EMBL" id="CP007044">
    <property type="protein sequence ID" value="AHG18226.2"/>
    <property type="molecule type" value="Genomic_DNA"/>
</dbReference>
<dbReference type="eggNOG" id="COG3866">
    <property type="taxonomic scope" value="Bacteria"/>
</dbReference>
<evidence type="ECO:0000256" key="3">
    <source>
        <dbReference type="SAM" id="SignalP"/>
    </source>
</evidence>
<keyword evidence="3" id="KW-0732">Signal</keyword>
<dbReference type="SUPFAM" id="SSF51126">
    <property type="entry name" value="Pectin lyase-like"/>
    <property type="match status" value="1"/>
</dbReference>
<organism evidence="5 6">
    <name type="scientific">Chania multitudinisentens RB-25</name>
    <dbReference type="NCBI Taxonomy" id="1441930"/>
    <lineage>
        <taxon>Bacteria</taxon>
        <taxon>Pseudomonadati</taxon>
        <taxon>Pseudomonadota</taxon>
        <taxon>Gammaproteobacteria</taxon>
        <taxon>Enterobacterales</taxon>
        <taxon>Yersiniaceae</taxon>
        <taxon>Chania</taxon>
    </lineage>
</organism>
<comment type="subcellular location">
    <subcellularLocation>
        <location evidence="2">Secreted</location>
    </subcellularLocation>
</comment>
<keyword evidence="1 2" id="KW-0456">Lyase</keyword>
<keyword evidence="2" id="KW-0964">Secreted</keyword>
<dbReference type="SMART" id="SM00656">
    <property type="entry name" value="Amb_all"/>
    <property type="match status" value="1"/>
</dbReference>
<dbReference type="Gene3D" id="2.160.20.10">
    <property type="entry name" value="Single-stranded right-handed beta-helix, Pectin lyase-like"/>
    <property type="match status" value="1"/>
</dbReference>
<dbReference type="AlphaFoldDB" id="W0L3E0"/>
<comment type="similarity">
    <text evidence="2">Belongs to the polysaccharide lyase 1 family.</text>
</comment>
<evidence type="ECO:0000313" key="6">
    <source>
        <dbReference type="Proteomes" id="UP000019030"/>
    </source>
</evidence>
<dbReference type="Pfam" id="PF00544">
    <property type="entry name" value="Pectate_lyase_4"/>
    <property type="match status" value="1"/>
</dbReference>
<dbReference type="PANTHER" id="PTHR31683:SF18">
    <property type="entry name" value="PECTATE LYASE 21-RELATED"/>
    <property type="match status" value="1"/>
</dbReference>
<dbReference type="STRING" id="1441930.Z042_00105"/>
<dbReference type="GO" id="GO:0005576">
    <property type="term" value="C:extracellular region"/>
    <property type="evidence" value="ECO:0007669"/>
    <property type="project" value="UniProtKB-SubCell"/>
</dbReference>
<evidence type="ECO:0000256" key="1">
    <source>
        <dbReference type="ARBA" id="ARBA00023239"/>
    </source>
</evidence>
<dbReference type="PANTHER" id="PTHR31683">
    <property type="entry name" value="PECTATE LYASE 18-RELATED"/>
    <property type="match status" value="1"/>
</dbReference>
<reference evidence="5 6" key="1">
    <citation type="submission" date="2014-01" db="EMBL/GenBank/DDBJ databases">
        <title>Isolation of Serratia multitudinisentens RB-25 from Ex-Landfill site.</title>
        <authorList>
            <person name="Robson E.H.J."/>
        </authorList>
    </citation>
    <scope>NUCLEOTIDE SEQUENCE [LARGE SCALE GENOMIC DNA]</scope>
    <source>
        <strain evidence="5 6">RB-25</strain>
    </source>
</reference>
<dbReference type="GO" id="GO:0000272">
    <property type="term" value="P:polysaccharide catabolic process"/>
    <property type="evidence" value="ECO:0007669"/>
    <property type="project" value="UniProtKB-KW"/>
</dbReference>
<feature type="signal peptide" evidence="3">
    <location>
        <begin position="1"/>
        <end position="32"/>
    </location>
</feature>
<dbReference type="GO" id="GO:0030570">
    <property type="term" value="F:pectate lyase activity"/>
    <property type="evidence" value="ECO:0007669"/>
    <property type="project" value="InterPro"/>
</dbReference>
<dbReference type="HOGENOM" id="CLU_021894_3_0_6"/>
<dbReference type="RefSeq" id="WP_024910765.1">
    <property type="nucleotide sequence ID" value="NZ_CP007044.2"/>
</dbReference>
<evidence type="ECO:0000313" key="5">
    <source>
        <dbReference type="EMBL" id="AHG18226.2"/>
    </source>
</evidence>
<accession>W0L3E0</accession>
<keyword evidence="2" id="KW-0119">Carbohydrate metabolism</keyword>
<sequence>MYQSITLRRATLPTALALIFASGLAGSVTASAADLGREVLATGDGWGSFGTGVTGGSAATSEHIYIVNSWQELREALGGTGAHTQTTPRIIYIKGKINAMEKNGGSSVLTCDDLAEQVTVSDTGRPFSMDDYIAHFDPDGSWGRNPPAGPLEEARAAAAKLQTSHVQQRVGYNVTLIGIGKGAHITGAHLLVRDVSNVIVRNLHLSDAYDCFPQWDPEDGSAGNWNSLYDNLSLWEAEHVWVDHVTLDDGENPRQSLPKVYGRPFQVHDGLLDVTHSSNYVTLSYNIFGDHDKVNLIGSSDSRLLDRDKLKVTMHHNHWINPGQRAPRVRFGQVDVYNNYSQILAAADFTSMWGIGFESALYAEKNVIELATGIAPSKVIKRYGGEHVFTHDNLVNGSPVDLLAVYNASVSAADQLTDDVGWQPTLRLHVNNVNDVKAIVTENAGSGKLDSDRP</sequence>
<feature type="chain" id="PRO_5004792126" description="Pectate lyase domain-containing protein" evidence="3">
    <location>
        <begin position="33"/>
        <end position="454"/>
    </location>
</feature>
<dbReference type="KEGG" id="sfo:Z042_00105"/>
<evidence type="ECO:0000259" key="4">
    <source>
        <dbReference type="SMART" id="SM00656"/>
    </source>
</evidence>
<dbReference type="Proteomes" id="UP000019030">
    <property type="component" value="Chromosome"/>
</dbReference>